<dbReference type="Proteomes" id="UP000887574">
    <property type="component" value="Unplaced"/>
</dbReference>
<dbReference type="WBParaSite" id="jg13878">
    <property type="protein sequence ID" value="jg13878"/>
    <property type="gene ID" value="jg13878"/>
</dbReference>
<accession>A0A915CZE7</accession>
<feature type="signal peptide" evidence="1">
    <location>
        <begin position="1"/>
        <end position="20"/>
    </location>
</feature>
<dbReference type="AlphaFoldDB" id="A0A915CZE7"/>
<organism evidence="2 3">
    <name type="scientific">Ditylenchus dipsaci</name>
    <dbReference type="NCBI Taxonomy" id="166011"/>
    <lineage>
        <taxon>Eukaryota</taxon>
        <taxon>Metazoa</taxon>
        <taxon>Ecdysozoa</taxon>
        <taxon>Nematoda</taxon>
        <taxon>Chromadorea</taxon>
        <taxon>Rhabditida</taxon>
        <taxon>Tylenchina</taxon>
        <taxon>Tylenchomorpha</taxon>
        <taxon>Sphaerularioidea</taxon>
        <taxon>Anguinidae</taxon>
        <taxon>Anguininae</taxon>
        <taxon>Ditylenchus</taxon>
    </lineage>
</organism>
<evidence type="ECO:0000256" key="1">
    <source>
        <dbReference type="SAM" id="SignalP"/>
    </source>
</evidence>
<sequence>MAKLVILLIAFALVLTLSAADKMKHEASARAKRDASGSHHAAGGHFVQETVVKRDAMDQYCRNQCECT</sequence>
<reference evidence="3" key="1">
    <citation type="submission" date="2022-11" db="UniProtKB">
        <authorList>
            <consortium name="WormBaseParasite"/>
        </authorList>
    </citation>
    <scope>IDENTIFICATION</scope>
</reference>
<feature type="chain" id="PRO_5037018665" evidence="1">
    <location>
        <begin position="21"/>
        <end position="68"/>
    </location>
</feature>
<proteinExistence type="predicted"/>
<protein>
    <submittedName>
        <fullName evidence="3">Uncharacterized protein</fullName>
    </submittedName>
</protein>
<keyword evidence="1" id="KW-0732">Signal</keyword>
<evidence type="ECO:0000313" key="2">
    <source>
        <dbReference type="Proteomes" id="UP000887574"/>
    </source>
</evidence>
<keyword evidence="2" id="KW-1185">Reference proteome</keyword>
<evidence type="ECO:0000313" key="3">
    <source>
        <dbReference type="WBParaSite" id="jg13878"/>
    </source>
</evidence>
<name>A0A915CZE7_9BILA</name>